<sequence>MSILRLIRKHPTPVYSFSRTGRLRIKSYYSLTNLVQGKPRSRLTSPVLCPASPAIFYLISPSLIVVPELAEADGTDLRPSPSLMPSITRREKMDKYDECRIFGGIMTRATIVSSIHLIDRRRTQGEGSEGLTPSRRSTHKFDGRQASTLNLLAVAQNSFTAELHILSADLHDYSRNDLLRI</sequence>
<name>A0A1A6A9W8_9TREE</name>
<organism evidence="1">
    <name type="scientific">Kwoniella dejecticola CBS 10117</name>
    <dbReference type="NCBI Taxonomy" id="1296121"/>
    <lineage>
        <taxon>Eukaryota</taxon>
        <taxon>Fungi</taxon>
        <taxon>Dikarya</taxon>
        <taxon>Basidiomycota</taxon>
        <taxon>Agaricomycotina</taxon>
        <taxon>Tremellomycetes</taxon>
        <taxon>Tremellales</taxon>
        <taxon>Cryptococcaceae</taxon>
        <taxon>Kwoniella</taxon>
    </lineage>
</organism>
<dbReference type="EMBL" id="KI894029">
    <property type="protein sequence ID" value="OBR86857.1"/>
    <property type="molecule type" value="Genomic_DNA"/>
</dbReference>
<proteinExistence type="predicted"/>
<reference evidence="1" key="1">
    <citation type="submission" date="2013-07" db="EMBL/GenBank/DDBJ databases">
        <title>The Genome Sequence of Cryptococcus dejecticola CBS10117.</title>
        <authorList>
            <consortium name="The Broad Institute Genome Sequencing Platform"/>
            <person name="Cuomo C."/>
            <person name="Litvintseva A."/>
            <person name="Chen Y."/>
            <person name="Heitman J."/>
            <person name="Sun S."/>
            <person name="Springer D."/>
            <person name="Dromer F."/>
            <person name="Young S.K."/>
            <person name="Zeng Q."/>
            <person name="Gargeya S."/>
            <person name="Fitzgerald M."/>
            <person name="Abouelleil A."/>
            <person name="Alvarado L."/>
            <person name="Berlin A.M."/>
            <person name="Chapman S.B."/>
            <person name="Dewar J."/>
            <person name="Goldberg J."/>
            <person name="Griggs A."/>
            <person name="Gujja S."/>
            <person name="Hansen M."/>
            <person name="Howarth C."/>
            <person name="Imamovic A."/>
            <person name="Larimer J."/>
            <person name="McCowan C."/>
            <person name="Murphy C."/>
            <person name="Pearson M."/>
            <person name="Priest M."/>
            <person name="Roberts A."/>
            <person name="Saif S."/>
            <person name="Shea T."/>
            <person name="Sykes S."/>
            <person name="Wortman J."/>
            <person name="Nusbaum C."/>
            <person name="Birren B."/>
        </authorList>
    </citation>
    <scope>NUCLEOTIDE SEQUENCE [LARGE SCALE GENOMIC DNA]</scope>
    <source>
        <strain evidence="1">CBS 10117</strain>
    </source>
</reference>
<evidence type="ECO:0000313" key="1">
    <source>
        <dbReference type="EMBL" id="OBR86857.1"/>
    </source>
</evidence>
<protein>
    <submittedName>
        <fullName evidence="1">Uncharacterized protein</fullName>
    </submittedName>
</protein>
<dbReference type="AlphaFoldDB" id="A0A1A6A9W8"/>
<accession>A0A1A6A9W8</accession>
<dbReference type="VEuPathDB" id="FungiDB:I303_02876"/>
<gene>
    <name evidence="1" type="ORF">I303_02876</name>
</gene>